<protein>
    <submittedName>
        <fullName evidence="1">2-polyprenyl-6-methoxyphenol hydroxylase</fullName>
    </submittedName>
</protein>
<gene>
    <name evidence="1" type="ORF">F5876DRAFT_49208</name>
</gene>
<evidence type="ECO:0000313" key="2">
    <source>
        <dbReference type="Proteomes" id="UP001163835"/>
    </source>
</evidence>
<evidence type="ECO:0000313" key="1">
    <source>
        <dbReference type="EMBL" id="KAJ3806870.1"/>
    </source>
</evidence>
<dbReference type="Proteomes" id="UP001163835">
    <property type="component" value="Unassembled WGS sequence"/>
</dbReference>
<proteinExistence type="predicted"/>
<comment type="caution">
    <text evidence="1">The sequence shown here is derived from an EMBL/GenBank/DDBJ whole genome shotgun (WGS) entry which is preliminary data.</text>
</comment>
<sequence length="437" mass="47282">MGVTYLTSIYASALGAGVGGLTLAHGLAKNGIKVTVFEKDGSNSFRAQGYRFRMNPHGSAAVKSLLPETLFAQFEQTAAITRIGGTRMKYDGTVLQSQEGLGGFLGGVGPVRGIPIPKAGVPIEPGKPGQYGVYTVDRTLFRALLLQNIDVQFGKQVDRYSLDSPAKKVTIHFSDGSSATGDFLVGADGLRSAIRKQLLPQHIPVDTTGRCIYGKTPITPKLLESFPKELHNWMSLTIDDTGLKPLSLLTEPLYFSDEAKSLSTKVLPKASEDYIYWVLSGTPDTFELPDSQFLYLSPEQTVQHSLKITEKWSAAIRAVFELQTVEQAAPLRISSVVPQLPYWEPSSLVTLLGDSVHVMSPTGGVGANTALRDSSALCEVLRKAFVENEGSVSAEAIGTYEANMRVYASEAVDRSQEGGAKIYGQPPFEECKPVDWL</sequence>
<organism evidence="1 2">
    <name type="scientific">Lentinula aff. lateritia</name>
    <dbReference type="NCBI Taxonomy" id="2804960"/>
    <lineage>
        <taxon>Eukaryota</taxon>
        <taxon>Fungi</taxon>
        <taxon>Dikarya</taxon>
        <taxon>Basidiomycota</taxon>
        <taxon>Agaricomycotina</taxon>
        <taxon>Agaricomycetes</taxon>
        <taxon>Agaricomycetidae</taxon>
        <taxon>Agaricales</taxon>
        <taxon>Marasmiineae</taxon>
        <taxon>Omphalotaceae</taxon>
        <taxon>Lentinula</taxon>
    </lineage>
</organism>
<name>A0ACC1TQ31_9AGAR</name>
<keyword evidence="2" id="KW-1185">Reference proteome</keyword>
<reference evidence="1" key="1">
    <citation type="submission" date="2022-09" db="EMBL/GenBank/DDBJ databases">
        <title>A Global Phylogenomic Analysis of the Shiitake Genus Lentinula.</title>
        <authorList>
            <consortium name="DOE Joint Genome Institute"/>
            <person name="Sierra-Patev S."/>
            <person name="Min B."/>
            <person name="Naranjo-Ortiz M."/>
            <person name="Looney B."/>
            <person name="Konkel Z."/>
            <person name="Slot J.C."/>
            <person name="Sakamoto Y."/>
            <person name="Steenwyk J.L."/>
            <person name="Rokas A."/>
            <person name="Carro J."/>
            <person name="Camarero S."/>
            <person name="Ferreira P."/>
            <person name="Molpeceres G."/>
            <person name="Ruiz-Duenas F.J."/>
            <person name="Serrano A."/>
            <person name="Henrissat B."/>
            <person name="Drula E."/>
            <person name="Hughes K.W."/>
            <person name="Mata J.L."/>
            <person name="Ishikawa N.K."/>
            <person name="Vargas-Isla R."/>
            <person name="Ushijima S."/>
            <person name="Smith C.A."/>
            <person name="Ahrendt S."/>
            <person name="Andreopoulos W."/>
            <person name="He G."/>
            <person name="Labutti K."/>
            <person name="Lipzen A."/>
            <person name="Ng V."/>
            <person name="Riley R."/>
            <person name="Sandor L."/>
            <person name="Barry K."/>
            <person name="Martinez A.T."/>
            <person name="Xiao Y."/>
            <person name="Gibbons J.G."/>
            <person name="Terashima K."/>
            <person name="Grigoriev I.V."/>
            <person name="Hibbett D.S."/>
        </authorList>
    </citation>
    <scope>NUCLEOTIDE SEQUENCE</scope>
    <source>
        <strain evidence="1">TMI1499</strain>
    </source>
</reference>
<dbReference type="EMBL" id="MU795369">
    <property type="protein sequence ID" value="KAJ3806870.1"/>
    <property type="molecule type" value="Genomic_DNA"/>
</dbReference>
<accession>A0ACC1TQ31</accession>